<dbReference type="Gene3D" id="3.30.420.240">
    <property type="match status" value="1"/>
</dbReference>
<accession>L9WG65</accession>
<dbReference type="Gene3D" id="3.40.50.300">
    <property type="entry name" value="P-loop containing nucleotide triphosphate hydrolases"/>
    <property type="match status" value="1"/>
</dbReference>
<gene>
    <name evidence="2" type="ORF">C495_03632</name>
</gene>
<reference evidence="2 3" key="1">
    <citation type="journal article" date="2014" name="PLoS Genet.">
        <title>Phylogenetically driven sequencing of extremely halophilic archaea reveals strategies for static and dynamic osmo-response.</title>
        <authorList>
            <person name="Becker E.A."/>
            <person name="Seitzer P.M."/>
            <person name="Tritt A."/>
            <person name="Larsen D."/>
            <person name="Krusor M."/>
            <person name="Yao A.I."/>
            <person name="Wu D."/>
            <person name="Madern D."/>
            <person name="Eisen J.A."/>
            <person name="Darling A.E."/>
            <person name="Facciotti M.T."/>
        </authorList>
    </citation>
    <scope>NUCLEOTIDE SEQUENCE [LARGE SCALE GENOMIC DNA]</scope>
    <source>
        <strain evidence="2 3">JCM 14089</strain>
    </source>
</reference>
<dbReference type="RefSeq" id="WP_008160104.1">
    <property type="nucleotide sequence ID" value="NZ_AOHX01000026.1"/>
</dbReference>
<evidence type="ECO:0000313" key="3">
    <source>
        <dbReference type="Proteomes" id="UP000011661"/>
    </source>
</evidence>
<feature type="region of interest" description="Disordered" evidence="1">
    <location>
        <begin position="508"/>
        <end position="567"/>
    </location>
</feature>
<comment type="caution">
    <text evidence="2">The sequence shown here is derived from an EMBL/GenBank/DDBJ whole genome shotgun (WGS) entry which is preliminary data.</text>
</comment>
<dbReference type="PATRIC" id="fig|1230460.4.peg.727"/>
<keyword evidence="3" id="KW-1185">Reference proteome</keyword>
<name>L9WG65_9EURY</name>
<evidence type="ECO:0000313" key="2">
    <source>
        <dbReference type="EMBL" id="ELY47318.1"/>
    </source>
</evidence>
<dbReference type="OrthoDB" id="200976at2157"/>
<dbReference type="InterPro" id="IPR027417">
    <property type="entry name" value="P-loop_NTPase"/>
</dbReference>
<dbReference type="eggNOG" id="arCOG09550">
    <property type="taxonomic scope" value="Archaea"/>
</dbReference>
<evidence type="ECO:0000256" key="1">
    <source>
        <dbReference type="SAM" id="MobiDB-lite"/>
    </source>
</evidence>
<dbReference type="AlphaFoldDB" id="L9WG65"/>
<organism evidence="2 3">
    <name type="scientific">Natronorubrum sulfidifaciens JCM 14089</name>
    <dbReference type="NCBI Taxonomy" id="1230460"/>
    <lineage>
        <taxon>Archaea</taxon>
        <taxon>Methanobacteriati</taxon>
        <taxon>Methanobacteriota</taxon>
        <taxon>Stenosarchaea group</taxon>
        <taxon>Halobacteria</taxon>
        <taxon>Halobacteriales</taxon>
        <taxon>Natrialbaceae</taxon>
        <taxon>Natronorubrum</taxon>
    </lineage>
</organism>
<evidence type="ECO:0008006" key="4">
    <source>
        <dbReference type="Google" id="ProtNLM"/>
    </source>
</evidence>
<dbReference type="Pfam" id="PF03237">
    <property type="entry name" value="Terminase_6N"/>
    <property type="match status" value="1"/>
</dbReference>
<proteinExistence type="predicted"/>
<protein>
    <recommendedName>
        <fullName evidence="4">Terminase large subunit gp17-like C-terminal domain-containing protein</fullName>
    </recommendedName>
</protein>
<sequence>MNELVAQFAEQAGVDESEIIDRWRGRPDRIAEDLFRVKDLDTGEIRDLKLFRPYQPKIMHAYFYGDASTLNIYKGRRIGVSFIIIVCEALDGMMNGNSFFPIVSSKEEQAQARIRDLKTLFENAKIEIPFAKTPTQSEIVLWNGTRYKAYTGNPEGARGDDSAKTVFIDEMAFLEDQEATSRAFSPFVSLGSQGLMVEVSTPLSKNDLFMRNHARGTETGYDEDGNKIGTISIQQPSFANADEIDVEVSLLEQDVVPVRPDLNIEKVEEDRVKDPQGFAQEYLCRPIDDSYRFFNEQSIVRAQERSQRPDYQYGQYLRKQPGVMRTMGVDIGIDHDDTVVTVFDHLGEKRDMRYFEVVNNDVLAEAGIQNPDRGNAVHVAHRFAQIHAQMEVDYVILDKTGPGETFQRIIEDKLGRGVIGFNFSDKDAVNEMMGDMNAALRNDRVTLAKDDEMYDQLASIVKEQPYDGAKPKYSGKDTSSSGKDDIAMATVLGAFPPGLSVQPSRRMAVREPEEVGPSEALPAGVEQEPEPVEPPTRAATVSFGARSVGRNGRRTYTPRYARRRSPT</sequence>
<dbReference type="STRING" id="1230460.C495_03632"/>
<dbReference type="Proteomes" id="UP000011661">
    <property type="component" value="Unassembled WGS sequence"/>
</dbReference>
<dbReference type="EMBL" id="AOHX01000026">
    <property type="protein sequence ID" value="ELY47318.1"/>
    <property type="molecule type" value="Genomic_DNA"/>
</dbReference>